<protein>
    <submittedName>
        <fullName evidence="4">O-methyltransferase</fullName>
    </submittedName>
</protein>
<dbReference type="PATRIC" id="fig|469382.19.peg.1617"/>
<evidence type="ECO:0000256" key="3">
    <source>
        <dbReference type="ARBA" id="ARBA00022691"/>
    </source>
</evidence>
<comment type="caution">
    <text evidence="4">The sequence shown here is derived from an EMBL/GenBank/DDBJ whole genome shotgun (WGS) entry which is preliminary data.</text>
</comment>
<accession>L9UUU9</accession>
<dbReference type="PROSITE" id="PS51682">
    <property type="entry name" value="SAM_OMT_I"/>
    <property type="match status" value="1"/>
</dbReference>
<sequence length="254" mass="27441">MRVGGDLTAWIGRSVRRDSEVETDRREYADIPASRTATMDDLSRYLSGLAPEHDDVQAEMADYAAEEGFPVVGPAAGGTLRVLARLTDAESVFEFGSGFGYSATWWARGMAGGRVVLTEHDPDELDMAREWLSAGEYPVSFDYRDGDALSIVTEYDGPFDCVLVDHQKERYVDGFDEVREKVAPGGVVVADNVIRGPADFDTLVGYSEGEPIPDDASASTRGIAAYLDAVRAAPDFETTILPVGSGLAVSVRTE</sequence>
<dbReference type="PANTHER" id="PTHR43167">
    <property type="entry name" value="PUTATIVE (AFU_ORTHOLOGUE AFUA_6G01830)-RELATED"/>
    <property type="match status" value="1"/>
</dbReference>
<evidence type="ECO:0000256" key="1">
    <source>
        <dbReference type="ARBA" id="ARBA00022603"/>
    </source>
</evidence>
<dbReference type="GO" id="GO:0008171">
    <property type="term" value="F:O-methyltransferase activity"/>
    <property type="evidence" value="ECO:0007669"/>
    <property type="project" value="InterPro"/>
</dbReference>
<name>L9UUU9_HALBP</name>
<dbReference type="PANTHER" id="PTHR43167:SF1">
    <property type="entry name" value="PUTATIVE (AFU_ORTHOLOGUE AFUA_6G01830)-RELATED"/>
    <property type="match status" value="1"/>
</dbReference>
<organism evidence="4 5">
    <name type="scientific">Halogeometricum borinquense (strain ATCC 700274 / DSM 11551 / JCM 10706 / KCTC 4070 / PR3)</name>
    <dbReference type="NCBI Taxonomy" id="469382"/>
    <lineage>
        <taxon>Archaea</taxon>
        <taxon>Methanobacteriati</taxon>
        <taxon>Methanobacteriota</taxon>
        <taxon>Stenosarchaea group</taxon>
        <taxon>Halobacteria</taxon>
        <taxon>Halobacteriales</taxon>
        <taxon>Haloferacaceae</taxon>
        <taxon>Halogeometricum</taxon>
    </lineage>
</organism>
<dbReference type="Proteomes" id="UP000011585">
    <property type="component" value="Unassembled WGS sequence"/>
</dbReference>
<reference evidence="4 5" key="1">
    <citation type="journal article" date="2014" name="PLoS Genet.">
        <title>Phylogenetically driven sequencing of extremely halophilic archaea reveals strategies for static and dynamic osmo-response.</title>
        <authorList>
            <person name="Becker E.A."/>
            <person name="Seitzer P.M."/>
            <person name="Tritt A."/>
            <person name="Larsen D."/>
            <person name="Krusor M."/>
            <person name="Yao A.I."/>
            <person name="Wu D."/>
            <person name="Madern D."/>
            <person name="Eisen J.A."/>
            <person name="Darling A.E."/>
            <person name="Facciotti M.T."/>
        </authorList>
    </citation>
    <scope>NUCLEOTIDE SEQUENCE [LARGE SCALE GENOMIC DNA]</scope>
    <source>
        <strain evidence="4 5">DSM 11551</strain>
    </source>
</reference>
<dbReference type="AlphaFoldDB" id="L9UUU9"/>
<keyword evidence="2 4" id="KW-0808">Transferase</keyword>
<dbReference type="InterPro" id="IPR029063">
    <property type="entry name" value="SAM-dependent_MTases_sf"/>
</dbReference>
<gene>
    <name evidence="4" type="ORF">C499_08225</name>
</gene>
<evidence type="ECO:0000313" key="4">
    <source>
        <dbReference type="EMBL" id="ELY28634.1"/>
    </source>
</evidence>
<dbReference type="CDD" id="cd02440">
    <property type="entry name" value="AdoMet_MTases"/>
    <property type="match status" value="1"/>
</dbReference>
<proteinExistence type="predicted"/>
<evidence type="ECO:0000256" key="2">
    <source>
        <dbReference type="ARBA" id="ARBA00022679"/>
    </source>
</evidence>
<dbReference type="InterPro" id="IPR002935">
    <property type="entry name" value="SAM_O-MeTrfase"/>
</dbReference>
<dbReference type="Pfam" id="PF01596">
    <property type="entry name" value="Methyltransf_3"/>
    <property type="match status" value="1"/>
</dbReference>
<dbReference type="GO" id="GO:0032259">
    <property type="term" value="P:methylation"/>
    <property type="evidence" value="ECO:0007669"/>
    <property type="project" value="UniProtKB-KW"/>
</dbReference>
<evidence type="ECO:0000313" key="5">
    <source>
        <dbReference type="Proteomes" id="UP000011585"/>
    </source>
</evidence>
<keyword evidence="1 4" id="KW-0489">Methyltransferase</keyword>
<dbReference type="SUPFAM" id="SSF53335">
    <property type="entry name" value="S-adenosyl-L-methionine-dependent methyltransferases"/>
    <property type="match status" value="1"/>
</dbReference>
<dbReference type="Gene3D" id="3.40.50.150">
    <property type="entry name" value="Vaccinia Virus protein VP39"/>
    <property type="match status" value="1"/>
</dbReference>
<dbReference type="EMBL" id="AOHT01000024">
    <property type="protein sequence ID" value="ELY28634.1"/>
    <property type="molecule type" value="Genomic_DNA"/>
</dbReference>
<keyword evidence="3" id="KW-0949">S-adenosyl-L-methionine</keyword>